<keyword evidence="1" id="KW-0804">Transcription</keyword>
<organism evidence="2 3">
    <name type="scientific">Paenibacillus ehimensis</name>
    <dbReference type="NCBI Taxonomy" id="79264"/>
    <lineage>
        <taxon>Bacteria</taxon>
        <taxon>Bacillati</taxon>
        <taxon>Bacillota</taxon>
        <taxon>Bacilli</taxon>
        <taxon>Bacillales</taxon>
        <taxon>Paenibacillaceae</taxon>
        <taxon>Paenibacillus</taxon>
    </lineage>
</organism>
<dbReference type="RefSeq" id="WP_025849685.1">
    <property type="nucleotide sequence ID" value="NZ_JARLKN010000130.1"/>
</dbReference>
<evidence type="ECO:0000313" key="2">
    <source>
        <dbReference type="EMBL" id="MDO3676078.1"/>
    </source>
</evidence>
<protein>
    <recommendedName>
        <fullName evidence="1">Glycerol uptake operon antiterminator regulatory protein</fullName>
    </recommendedName>
</protein>
<reference evidence="2" key="1">
    <citation type="submission" date="2023-07" db="EMBL/GenBank/DDBJ databases">
        <authorList>
            <person name="Aktuganov G."/>
            <person name="Boyko T."/>
            <person name="Delegan Y."/>
            <person name="Galimzianova N."/>
            <person name="Gilvanova E."/>
            <person name="Korobov V."/>
            <person name="Kuzmina L."/>
            <person name="Melentiev A."/>
            <person name="Milman P."/>
            <person name="Ryabova A."/>
            <person name="Stupak E."/>
            <person name="Yasakov T."/>
            <person name="Zharikova N."/>
            <person name="Zhurenko E."/>
        </authorList>
    </citation>
    <scope>NUCLEOTIDE SEQUENCE</scope>
    <source>
        <strain evidence="2">IB-739</strain>
    </source>
</reference>
<evidence type="ECO:0000313" key="3">
    <source>
        <dbReference type="Proteomes" id="UP001168883"/>
    </source>
</evidence>
<dbReference type="PANTHER" id="PTHR35787">
    <property type="entry name" value="GLYCEROL UPTAKE OPERON ANTITERMINATOR REGULATORY PROTEIN"/>
    <property type="match status" value="1"/>
</dbReference>
<dbReference type="PIRSF" id="PIRSF016897">
    <property type="entry name" value="GlpP"/>
    <property type="match status" value="1"/>
</dbReference>
<keyword evidence="3" id="KW-1185">Reference proteome</keyword>
<name>A0ABT8V3S2_9BACL</name>
<accession>A0ABT8V3S2</accession>
<dbReference type="PANTHER" id="PTHR35787:SF1">
    <property type="entry name" value="GLYCEROL UPTAKE OPERON ANTITERMINATOR REGULATORY PROTEIN"/>
    <property type="match status" value="1"/>
</dbReference>
<dbReference type="InterPro" id="IPR006699">
    <property type="entry name" value="GlpP"/>
</dbReference>
<comment type="function">
    <text evidence="1">Regulates expression of the glpD operon. In the presence of glycerol 3-phosphate (G3P) causes antitermination of transcription of glpD at the inverted repeat of the leader region to enhance its transcription. Binds and stabilizes glpD leader mRNA.</text>
</comment>
<keyword evidence="1" id="KW-0694">RNA-binding</keyword>
<dbReference type="Pfam" id="PF04309">
    <property type="entry name" value="G3P_antiterm"/>
    <property type="match status" value="1"/>
</dbReference>
<keyword evidence="1" id="KW-0319">Glycerol metabolism</keyword>
<dbReference type="InterPro" id="IPR013785">
    <property type="entry name" value="Aldolase_TIM"/>
</dbReference>
<sequence>MNAERKAGTSVPAPSDFYGQRILPAVRKLKDLEHLLASSYIWIVLLDSHVSQLMSVAQLVRQHKKQLLVHVDLIHGLKNDDYAIEFLCQSMRPAGIISTRSSAVATAKRHKVLGIQRHFLLDSIALDTTYRLSEKVTPDYIEVMPGVMPHIIAEMRSKLDIPILAGGLIRTNEDVELALGSGAVAVTTSRRELWDAYAPE</sequence>
<proteinExistence type="predicted"/>
<dbReference type="Gene3D" id="3.20.20.70">
    <property type="entry name" value="Aldolase class I"/>
    <property type="match status" value="1"/>
</dbReference>
<comment type="caution">
    <text evidence="2">The sequence shown here is derived from an EMBL/GenBank/DDBJ whole genome shotgun (WGS) entry which is preliminary data.</text>
</comment>
<gene>
    <name evidence="2" type="ORF">Q3C12_03615</name>
</gene>
<keyword evidence="1" id="KW-0805">Transcription regulation</keyword>
<dbReference type="EMBL" id="JAUMKJ010000003">
    <property type="protein sequence ID" value="MDO3676078.1"/>
    <property type="molecule type" value="Genomic_DNA"/>
</dbReference>
<evidence type="ECO:0000256" key="1">
    <source>
        <dbReference type="PIRNR" id="PIRNR016897"/>
    </source>
</evidence>
<dbReference type="Proteomes" id="UP001168883">
    <property type="component" value="Unassembled WGS sequence"/>
</dbReference>
<dbReference type="SUPFAM" id="SSF110391">
    <property type="entry name" value="GlpP-like"/>
    <property type="match status" value="1"/>
</dbReference>